<sequence length="101" mass="11189">MVHHIRLLPLLVLLIMLPNTRPIKLLWEFVLSSTFTGIYGVGLRGEKDIPSLVPVPSLKSSQGWHPPPQQLTSSVTITAGFNYPGSDLWYCALTASLDTFK</sequence>
<evidence type="ECO:0000313" key="2">
    <source>
        <dbReference type="EMBL" id="OPJ67031.1"/>
    </source>
</evidence>
<proteinExistence type="predicted"/>
<comment type="caution">
    <text evidence="2">The sequence shown here is derived from an EMBL/GenBank/DDBJ whole genome shotgun (WGS) entry which is preliminary data.</text>
</comment>
<accession>A0A1V4J4A4</accession>
<feature type="signal peptide" evidence="1">
    <location>
        <begin position="1"/>
        <end position="22"/>
    </location>
</feature>
<evidence type="ECO:0000313" key="3">
    <source>
        <dbReference type="Proteomes" id="UP000190648"/>
    </source>
</evidence>
<gene>
    <name evidence="2" type="ORF">AV530_016957</name>
</gene>
<evidence type="ECO:0000256" key="1">
    <source>
        <dbReference type="SAM" id="SignalP"/>
    </source>
</evidence>
<keyword evidence="3" id="KW-1185">Reference proteome</keyword>
<reference evidence="2 3" key="1">
    <citation type="submission" date="2016-02" db="EMBL/GenBank/DDBJ databases">
        <title>Band-tailed pigeon sequencing and assembly.</title>
        <authorList>
            <person name="Soares A.E."/>
            <person name="Novak B.J."/>
            <person name="Rice E.S."/>
            <person name="O'Connell B."/>
            <person name="Chang D."/>
            <person name="Weber S."/>
            <person name="Shapiro B."/>
        </authorList>
    </citation>
    <scope>NUCLEOTIDE SEQUENCE [LARGE SCALE GENOMIC DNA]</scope>
    <source>
        <strain evidence="2">BTP2013</strain>
        <tissue evidence="2">Blood</tissue>
    </source>
</reference>
<dbReference type="EMBL" id="LSYS01009367">
    <property type="protein sequence ID" value="OPJ67031.1"/>
    <property type="molecule type" value="Genomic_DNA"/>
</dbReference>
<dbReference type="Proteomes" id="UP000190648">
    <property type="component" value="Unassembled WGS sequence"/>
</dbReference>
<keyword evidence="1" id="KW-0732">Signal</keyword>
<dbReference type="AlphaFoldDB" id="A0A1V4J4A4"/>
<organism evidence="2 3">
    <name type="scientific">Patagioenas fasciata monilis</name>
    <dbReference type="NCBI Taxonomy" id="372326"/>
    <lineage>
        <taxon>Eukaryota</taxon>
        <taxon>Metazoa</taxon>
        <taxon>Chordata</taxon>
        <taxon>Craniata</taxon>
        <taxon>Vertebrata</taxon>
        <taxon>Euteleostomi</taxon>
        <taxon>Archelosauria</taxon>
        <taxon>Archosauria</taxon>
        <taxon>Dinosauria</taxon>
        <taxon>Saurischia</taxon>
        <taxon>Theropoda</taxon>
        <taxon>Coelurosauria</taxon>
        <taxon>Aves</taxon>
        <taxon>Neognathae</taxon>
        <taxon>Neoaves</taxon>
        <taxon>Columbimorphae</taxon>
        <taxon>Columbiformes</taxon>
        <taxon>Columbidae</taxon>
        <taxon>Patagioenas</taxon>
    </lineage>
</organism>
<feature type="chain" id="PRO_5013116076" description="Secreted protein" evidence="1">
    <location>
        <begin position="23"/>
        <end position="101"/>
    </location>
</feature>
<evidence type="ECO:0008006" key="4">
    <source>
        <dbReference type="Google" id="ProtNLM"/>
    </source>
</evidence>
<protein>
    <recommendedName>
        <fullName evidence="4">Secreted protein</fullName>
    </recommendedName>
</protein>
<name>A0A1V4J4A4_PATFA</name>